<gene>
    <name evidence="3" type="ORF">HMPREF2130_11535</name>
</gene>
<evidence type="ECO:0000259" key="2">
    <source>
        <dbReference type="Pfam" id="PF01464"/>
    </source>
</evidence>
<dbReference type="CDD" id="cd16892">
    <property type="entry name" value="LT_VirB1-like"/>
    <property type="match status" value="1"/>
</dbReference>
<sequence length="251" mass="26826">MNMRTLKAAAAAFFISAGVAQAAEPAAPVNFNELAKQCASGVHYNTMQAVARTESGFNPYAIGVVGGAIKQPTTFSEAVEAARQLDKAGRNFSMGLSQINRYNLAKYGLDYESVFDPCLNLKVGAEILSECFGRASGNDQEALQKALSCYYSGNFRTGFTQDLAGQPSYVQRVIAAAGKNHDNQVIKQAEAKPAVEAKPVIPELDPNTPAPVQVKVTAKPNKPKPKKPAQVVVATASETKEKAPWDAFGDW</sequence>
<feature type="chain" id="PRO_5001916664" description="Transglycosylase SLT domain-containing protein" evidence="1">
    <location>
        <begin position="23"/>
        <end position="251"/>
    </location>
</feature>
<dbReference type="Pfam" id="PF01464">
    <property type="entry name" value="SLT"/>
    <property type="match status" value="1"/>
</dbReference>
<evidence type="ECO:0000313" key="4">
    <source>
        <dbReference type="Proteomes" id="UP000029629"/>
    </source>
</evidence>
<evidence type="ECO:0000256" key="1">
    <source>
        <dbReference type="SAM" id="SignalP"/>
    </source>
</evidence>
<dbReference type="InterPro" id="IPR008258">
    <property type="entry name" value="Transglycosylase_SLT_dom_1"/>
</dbReference>
<dbReference type="Proteomes" id="UP000029629">
    <property type="component" value="Unassembled WGS sequence"/>
</dbReference>
<reference evidence="3 4" key="1">
    <citation type="submission" date="2014-07" db="EMBL/GenBank/DDBJ databases">
        <authorList>
            <person name="McCorrison J."/>
            <person name="Sanka R."/>
            <person name="Torralba M."/>
            <person name="Gillis M."/>
            <person name="Haft D.H."/>
            <person name="Methe B."/>
            <person name="Sutton G."/>
            <person name="Nelson K.E."/>
        </authorList>
    </citation>
    <scope>NUCLEOTIDE SEQUENCE [LARGE SCALE GENOMIC DNA]</scope>
    <source>
        <strain evidence="3 4">DNF00040</strain>
    </source>
</reference>
<dbReference type="EMBL" id="JRNI01000112">
    <property type="protein sequence ID" value="KGF25207.1"/>
    <property type="molecule type" value="Genomic_DNA"/>
</dbReference>
<feature type="domain" description="Transglycosylase SLT" evidence="2">
    <location>
        <begin position="35"/>
        <end position="163"/>
    </location>
</feature>
<feature type="signal peptide" evidence="1">
    <location>
        <begin position="1"/>
        <end position="22"/>
    </location>
</feature>
<accession>A0A096A381</accession>
<evidence type="ECO:0000313" key="3">
    <source>
        <dbReference type="EMBL" id="KGF25207.1"/>
    </source>
</evidence>
<protein>
    <recommendedName>
        <fullName evidence="2">Transglycosylase SLT domain-containing protein</fullName>
    </recommendedName>
</protein>
<dbReference type="AlphaFoldDB" id="A0A096A381"/>
<name>A0A096A381_9BURK</name>
<comment type="caution">
    <text evidence="3">The sequence shown here is derived from an EMBL/GenBank/DDBJ whole genome shotgun (WGS) entry which is preliminary data.</text>
</comment>
<dbReference type="Gene3D" id="1.10.530.10">
    <property type="match status" value="1"/>
</dbReference>
<keyword evidence="4" id="KW-1185">Reference proteome</keyword>
<organism evidence="3 4">
    <name type="scientific">Oligella urethralis DNF00040</name>
    <dbReference type="NCBI Taxonomy" id="1401065"/>
    <lineage>
        <taxon>Bacteria</taxon>
        <taxon>Pseudomonadati</taxon>
        <taxon>Pseudomonadota</taxon>
        <taxon>Betaproteobacteria</taxon>
        <taxon>Burkholderiales</taxon>
        <taxon>Alcaligenaceae</taxon>
        <taxon>Oligella</taxon>
    </lineage>
</organism>
<dbReference type="InterPro" id="IPR023346">
    <property type="entry name" value="Lysozyme-like_dom_sf"/>
</dbReference>
<dbReference type="eggNOG" id="COG0741">
    <property type="taxonomic scope" value="Bacteria"/>
</dbReference>
<keyword evidence="1" id="KW-0732">Signal</keyword>
<proteinExistence type="predicted"/>
<dbReference type="OrthoDB" id="8565485at2"/>
<dbReference type="SUPFAM" id="SSF53955">
    <property type="entry name" value="Lysozyme-like"/>
    <property type="match status" value="1"/>
</dbReference>